<sequence>MVIIRPALDEDIAGVAALAAQLVRYHHGLDPLRFMQVPRVEEGYRHYLKGEMRSGDVVILVALREPEKPEDTRRPHVVGYTYSRVEPRNWNALLDRCGMIHDVFVAEEERRHGLARRLMHETIRHLEDLGIPRIVLYTATQNEQAQRLFASLGFRTTMLELTRETTHPPRRSVPPPSR</sequence>
<dbReference type="InterPro" id="IPR000182">
    <property type="entry name" value="GNAT_dom"/>
</dbReference>
<dbReference type="Gene3D" id="3.40.630.30">
    <property type="match status" value="1"/>
</dbReference>
<dbReference type="RefSeq" id="WP_394822673.1">
    <property type="nucleotide sequence ID" value="NZ_CP089984.1"/>
</dbReference>
<dbReference type="PANTHER" id="PTHR43877">
    <property type="entry name" value="AMINOALKYLPHOSPHONATE N-ACETYLTRANSFERASE-RELATED-RELATED"/>
    <property type="match status" value="1"/>
</dbReference>
<dbReference type="EMBL" id="CP089984">
    <property type="protein sequence ID" value="WXB13054.1"/>
    <property type="molecule type" value="Genomic_DNA"/>
</dbReference>
<organism evidence="4 5">
    <name type="scientific">Pendulispora albinea</name>
    <dbReference type="NCBI Taxonomy" id="2741071"/>
    <lineage>
        <taxon>Bacteria</taxon>
        <taxon>Pseudomonadati</taxon>
        <taxon>Myxococcota</taxon>
        <taxon>Myxococcia</taxon>
        <taxon>Myxococcales</taxon>
        <taxon>Sorangiineae</taxon>
        <taxon>Pendulisporaceae</taxon>
        <taxon>Pendulispora</taxon>
    </lineage>
</organism>
<keyword evidence="5" id="KW-1185">Reference proteome</keyword>
<proteinExistence type="predicted"/>
<dbReference type="PROSITE" id="PS51186">
    <property type="entry name" value="GNAT"/>
    <property type="match status" value="1"/>
</dbReference>
<feature type="domain" description="N-acetyltransferase" evidence="3">
    <location>
        <begin position="2"/>
        <end position="174"/>
    </location>
</feature>
<keyword evidence="2" id="KW-0012">Acyltransferase</keyword>
<name>A0ABZ2LQ60_9BACT</name>
<dbReference type="CDD" id="cd04301">
    <property type="entry name" value="NAT_SF"/>
    <property type="match status" value="1"/>
</dbReference>
<gene>
    <name evidence="4" type="ORF">LZC94_35030</name>
</gene>
<protein>
    <submittedName>
        <fullName evidence="4">GNAT family N-acetyltransferase</fullName>
    </submittedName>
</protein>
<evidence type="ECO:0000259" key="3">
    <source>
        <dbReference type="PROSITE" id="PS51186"/>
    </source>
</evidence>
<reference evidence="4 5" key="1">
    <citation type="submission" date="2021-12" db="EMBL/GenBank/DDBJ databases">
        <title>Discovery of the Pendulisporaceae a myxobacterial family with distinct sporulation behavior and unique specialized metabolism.</title>
        <authorList>
            <person name="Garcia R."/>
            <person name="Popoff A."/>
            <person name="Bader C.D."/>
            <person name="Loehr J."/>
            <person name="Walesch S."/>
            <person name="Walt C."/>
            <person name="Boldt J."/>
            <person name="Bunk B."/>
            <person name="Haeckl F.J.F.P.J."/>
            <person name="Gunesch A.P."/>
            <person name="Birkelbach J."/>
            <person name="Nuebel U."/>
            <person name="Pietschmann T."/>
            <person name="Bach T."/>
            <person name="Mueller R."/>
        </authorList>
    </citation>
    <scope>NUCLEOTIDE SEQUENCE [LARGE SCALE GENOMIC DNA]</scope>
    <source>
        <strain evidence="4 5">MSr11954</strain>
    </source>
</reference>
<dbReference type="Pfam" id="PF00583">
    <property type="entry name" value="Acetyltransf_1"/>
    <property type="match status" value="1"/>
</dbReference>
<keyword evidence="1" id="KW-0808">Transferase</keyword>
<dbReference type="Proteomes" id="UP001370348">
    <property type="component" value="Chromosome"/>
</dbReference>
<evidence type="ECO:0000313" key="4">
    <source>
        <dbReference type="EMBL" id="WXB13054.1"/>
    </source>
</evidence>
<evidence type="ECO:0000256" key="1">
    <source>
        <dbReference type="ARBA" id="ARBA00022679"/>
    </source>
</evidence>
<dbReference type="InterPro" id="IPR016181">
    <property type="entry name" value="Acyl_CoA_acyltransferase"/>
</dbReference>
<accession>A0ABZ2LQ60</accession>
<dbReference type="InterPro" id="IPR050832">
    <property type="entry name" value="Bact_Acetyltransf"/>
</dbReference>
<evidence type="ECO:0000313" key="5">
    <source>
        <dbReference type="Proteomes" id="UP001370348"/>
    </source>
</evidence>
<evidence type="ECO:0000256" key="2">
    <source>
        <dbReference type="ARBA" id="ARBA00023315"/>
    </source>
</evidence>
<dbReference type="SUPFAM" id="SSF55729">
    <property type="entry name" value="Acyl-CoA N-acyltransferases (Nat)"/>
    <property type="match status" value="1"/>
</dbReference>